<evidence type="ECO:0000256" key="5">
    <source>
        <dbReference type="ARBA" id="ARBA00022516"/>
    </source>
</evidence>
<evidence type="ECO:0000256" key="14">
    <source>
        <dbReference type="ARBA" id="ARBA00049069"/>
    </source>
</evidence>
<evidence type="ECO:0000256" key="19">
    <source>
        <dbReference type="ARBA" id="ARBA00066822"/>
    </source>
</evidence>
<dbReference type="Gene3D" id="3.40.50.720">
    <property type="entry name" value="NAD(P)-binding Rossmann-like Domain"/>
    <property type="match status" value="1"/>
</dbReference>
<comment type="catalytic activity">
    <reaction evidence="16">
        <text>17beta-hydroxy-5alpha-androstan-3-one + NAD(+) = 5alpha-androstan-3,17-dione + NADH + H(+)</text>
        <dbReference type="Rhea" id="RHEA:41992"/>
        <dbReference type="ChEBI" id="CHEBI:15378"/>
        <dbReference type="ChEBI" id="CHEBI:15994"/>
        <dbReference type="ChEBI" id="CHEBI:16330"/>
        <dbReference type="ChEBI" id="CHEBI:57540"/>
        <dbReference type="ChEBI" id="CHEBI:57945"/>
    </reaction>
    <physiologicalReaction direction="left-to-right" evidence="16">
        <dbReference type="Rhea" id="RHEA:41993"/>
    </physiologicalReaction>
</comment>
<comment type="pathway">
    <text evidence="2">Lipid metabolism.</text>
</comment>
<evidence type="ECO:0000256" key="10">
    <source>
        <dbReference type="ARBA" id="ARBA00023098"/>
    </source>
</evidence>
<evidence type="ECO:0000256" key="15">
    <source>
        <dbReference type="ARBA" id="ARBA00050232"/>
    </source>
</evidence>
<keyword evidence="12" id="KW-0275">Fatty acid biosynthesis</keyword>
<comment type="subunit">
    <text evidence="18">Heterotetramer with CBR4; contains two molecules of HSD17B8 and CBR4.</text>
</comment>
<proteinExistence type="evidence at transcript level"/>
<evidence type="ECO:0000256" key="23">
    <source>
        <dbReference type="ARBA" id="ARBA00081936"/>
    </source>
</evidence>
<comment type="catalytic activity">
    <reaction evidence="17">
        <text>a (3R)-3-hydroxyacyl-CoA + NAD(+) = a 3-oxoacyl-CoA + NADH + H(+)</text>
        <dbReference type="Rhea" id="RHEA:32711"/>
        <dbReference type="ChEBI" id="CHEBI:15378"/>
        <dbReference type="ChEBI" id="CHEBI:57319"/>
        <dbReference type="ChEBI" id="CHEBI:57540"/>
        <dbReference type="ChEBI" id="CHEBI:57945"/>
        <dbReference type="ChEBI" id="CHEBI:90726"/>
        <dbReference type="EC" id="1.1.1.n12"/>
    </reaction>
    <physiologicalReaction direction="left-to-right" evidence="17">
        <dbReference type="Rhea" id="RHEA:32712"/>
    </physiologicalReaction>
</comment>
<keyword evidence="11" id="KW-0496">Mitochondrion</keyword>
<comment type="similarity">
    <text evidence="3">Belongs to the short-chain dehydrogenases/reductases (SDR) family.</text>
</comment>
<dbReference type="PRINTS" id="PR00081">
    <property type="entry name" value="GDHRDH"/>
</dbReference>
<dbReference type="InterPro" id="IPR020904">
    <property type="entry name" value="Sc_DH/Rdtase_CS"/>
</dbReference>
<comment type="catalytic activity">
    <reaction evidence="14">
        <text>17beta-estradiol + NAD(+) = estrone + NADH + H(+)</text>
        <dbReference type="Rhea" id="RHEA:24612"/>
        <dbReference type="ChEBI" id="CHEBI:15378"/>
        <dbReference type="ChEBI" id="CHEBI:16469"/>
        <dbReference type="ChEBI" id="CHEBI:17263"/>
        <dbReference type="ChEBI" id="CHEBI:57540"/>
        <dbReference type="ChEBI" id="CHEBI:57945"/>
        <dbReference type="EC" id="1.1.1.62"/>
    </reaction>
    <physiologicalReaction direction="left-to-right" evidence="14">
        <dbReference type="Rhea" id="RHEA:24613"/>
    </physiologicalReaction>
    <physiologicalReaction direction="right-to-left" evidence="14">
        <dbReference type="Rhea" id="RHEA:24614"/>
    </physiologicalReaction>
</comment>
<keyword evidence="6" id="KW-0597">Phosphoprotein</keyword>
<dbReference type="PRINTS" id="PR00080">
    <property type="entry name" value="SDRFAMILY"/>
</dbReference>
<evidence type="ECO:0000256" key="6">
    <source>
        <dbReference type="ARBA" id="ARBA00022553"/>
    </source>
</evidence>
<dbReference type="Pfam" id="PF13561">
    <property type="entry name" value="adh_short_C2"/>
    <property type="match status" value="1"/>
</dbReference>
<accession>A0A0K8RQS0</accession>
<feature type="compositionally biased region" description="Low complexity" evidence="26">
    <location>
        <begin position="49"/>
        <end position="64"/>
    </location>
</feature>
<dbReference type="GO" id="GO:0004303">
    <property type="term" value="F:estradiol 17-beta-dehydrogenase [NAD(P)+] activity"/>
    <property type="evidence" value="ECO:0007669"/>
    <property type="project" value="UniProtKB-EC"/>
</dbReference>
<evidence type="ECO:0000256" key="12">
    <source>
        <dbReference type="ARBA" id="ARBA00023160"/>
    </source>
</evidence>
<evidence type="ECO:0000256" key="25">
    <source>
        <dbReference type="ARBA" id="ARBA00083258"/>
    </source>
</evidence>
<feature type="compositionally biased region" description="Basic and acidic residues" evidence="26">
    <location>
        <begin position="68"/>
        <end position="80"/>
    </location>
</feature>
<keyword evidence="5" id="KW-0444">Lipid biosynthesis</keyword>
<evidence type="ECO:0000256" key="9">
    <source>
        <dbReference type="ARBA" id="ARBA00023027"/>
    </source>
</evidence>
<dbReference type="EC" id="1.1.1.n12" evidence="4"/>
<dbReference type="EC" id="1.1.1.239" evidence="19"/>
<sequence length="341" mass="36563">VVSTQSLVTGELPVSCSQVFCICTMLKSRELAFWLMVFGIITGHSSNGDDSFGSASSDSPSFQSYPEVRSEESEKSKISEYDSGTSSLELEGRLALVTGGGSGIGRSVAMVLARENATVIVADINRTTGQETIRYLNMLSSHLKHRYIYVDVRNSTLVDLLIECIQLEYHDQNISIVVNSAGILHHITPLVNLTDGIFDDVISTNLKGTFLVTKASVKHMLERNVTGAAIVNIASILAKGGFPGLSAYTASKGGVVAFTKAIAVELATRGIRVNAILPGLTRTPMIQKYGNDTIINRLSTMIPLKRIAEPLEISETIAFMCSPKTSYMTGSSVDVAGGSML</sequence>
<keyword evidence="9" id="KW-0520">NAD</keyword>
<evidence type="ECO:0000256" key="3">
    <source>
        <dbReference type="ARBA" id="ARBA00006484"/>
    </source>
</evidence>
<comment type="catalytic activity">
    <reaction evidence="15">
        <text>testosterone + NAD(+) = androst-4-ene-3,17-dione + NADH + H(+)</text>
        <dbReference type="Rhea" id="RHEA:14929"/>
        <dbReference type="ChEBI" id="CHEBI:15378"/>
        <dbReference type="ChEBI" id="CHEBI:16422"/>
        <dbReference type="ChEBI" id="CHEBI:17347"/>
        <dbReference type="ChEBI" id="CHEBI:57540"/>
        <dbReference type="ChEBI" id="CHEBI:57945"/>
        <dbReference type="EC" id="1.1.1.239"/>
    </reaction>
    <physiologicalReaction direction="left-to-right" evidence="15">
        <dbReference type="Rhea" id="RHEA:14930"/>
    </physiologicalReaction>
</comment>
<protein>
    <recommendedName>
        <fullName evidence="20">(3R)-3-hydroxyacyl-CoA dehydrogenase</fullName>
        <ecNumber evidence="19">1.1.1.239</ecNumber>
        <ecNumber evidence="4">1.1.1.n12</ecNumber>
    </recommendedName>
    <alternativeName>
        <fullName evidence="22">17-beta-hydroxysteroid dehydrogenase 8</fullName>
    </alternativeName>
    <alternativeName>
        <fullName evidence="21">3-ketoacyl-[acyl-carrier-protein] reductase alpha subunit</fullName>
    </alternativeName>
    <alternativeName>
        <fullName evidence="24">3-oxoacyl-[acyl-carrier-protein] reductase</fullName>
    </alternativeName>
    <alternativeName>
        <fullName evidence="25">Estradiol 17-beta-dehydrogenase 8</fullName>
    </alternativeName>
    <alternativeName>
        <fullName evidence="23">Testosterone 17-beta-dehydrogenase 8</fullName>
    </alternativeName>
</protein>
<dbReference type="InterPro" id="IPR002347">
    <property type="entry name" value="SDR_fam"/>
</dbReference>
<name>A0A0K8RQS0_IXORI</name>
<dbReference type="FunFam" id="3.40.50.720:FF:000231">
    <property type="entry name" value="Estradiol 17-beta-dehydrogenase 8"/>
    <property type="match status" value="1"/>
</dbReference>
<evidence type="ECO:0000256" key="11">
    <source>
        <dbReference type="ARBA" id="ARBA00023128"/>
    </source>
</evidence>
<evidence type="ECO:0000256" key="7">
    <source>
        <dbReference type="ARBA" id="ARBA00022832"/>
    </source>
</evidence>
<dbReference type="EMBL" id="GADI01000397">
    <property type="protein sequence ID" value="JAA73411.1"/>
    <property type="molecule type" value="mRNA"/>
</dbReference>
<dbReference type="GO" id="GO:0005759">
    <property type="term" value="C:mitochondrial matrix"/>
    <property type="evidence" value="ECO:0007669"/>
    <property type="project" value="UniProtKB-SubCell"/>
</dbReference>
<dbReference type="InterPro" id="IPR036291">
    <property type="entry name" value="NAD(P)-bd_dom_sf"/>
</dbReference>
<evidence type="ECO:0000256" key="18">
    <source>
        <dbReference type="ARBA" id="ARBA00065174"/>
    </source>
</evidence>
<comment type="subcellular location">
    <subcellularLocation>
        <location evidence="1">Mitochondrion matrix</location>
    </subcellularLocation>
</comment>
<evidence type="ECO:0000256" key="4">
    <source>
        <dbReference type="ARBA" id="ARBA00012456"/>
    </source>
</evidence>
<evidence type="ECO:0000256" key="13">
    <source>
        <dbReference type="ARBA" id="ARBA00037929"/>
    </source>
</evidence>
<dbReference type="GO" id="GO:0006633">
    <property type="term" value="P:fatty acid biosynthetic process"/>
    <property type="evidence" value="ECO:0007669"/>
    <property type="project" value="UniProtKB-KW"/>
</dbReference>
<dbReference type="SUPFAM" id="SSF51735">
    <property type="entry name" value="NAD(P)-binding Rossmann-fold domains"/>
    <property type="match status" value="1"/>
</dbReference>
<evidence type="ECO:0000256" key="1">
    <source>
        <dbReference type="ARBA" id="ARBA00004305"/>
    </source>
</evidence>
<evidence type="ECO:0000256" key="2">
    <source>
        <dbReference type="ARBA" id="ARBA00005189"/>
    </source>
</evidence>
<feature type="region of interest" description="Disordered" evidence="26">
    <location>
        <begin position="49"/>
        <end position="84"/>
    </location>
</feature>
<feature type="non-terminal residue" evidence="27">
    <location>
        <position position="1"/>
    </location>
</feature>
<evidence type="ECO:0000256" key="16">
    <source>
        <dbReference type="ARBA" id="ARBA00050435"/>
    </source>
</evidence>
<dbReference type="CDD" id="cd05233">
    <property type="entry name" value="SDR_c"/>
    <property type="match status" value="1"/>
</dbReference>
<evidence type="ECO:0000256" key="21">
    <source>
        <dbReference type="ARBA" id="ARBA00077835"/>
    </source>
</evidence>
<keyword evidence="10" id="KW-0443">Lipid metabolism</keyword>
<evidence type="ECO:0000256" key="8">
    <source>
        <dbReference type="ARBA" id="ARBA00023002"/>
    </source>
</evidence>
<evidence type="ECO:0000256" key="24">
    <source>
        <dbReference type="ARBA" id="ARBA00083097"/>
    </source>
</evidence>
<evidence type="ECO:0000313" key="27">
    <source>
        <dbReference type="EMBL" id="JAA73411.1"/>
    </source>
</evidence>
<keyword evidence="7" id="KW-0276">Fatty acid metabolism</keyword>
<dbReference type="GO" id="GO:0047035">
    <property type="term" value="F:testosterone dehydrogenase (NAD+) activity"/>
    <property type="evidence" value="ECO:0007669"/>
    <property type="project" value="UniProtKB-EC"/>
</dbReference>
<dbReference type="PROSITE" id="PS00061">
    <property type="entry name" value="ADH_SHORT"/>
    <property type="match status" value="1"/>
</dbReference>
<dbReference type="PANTHER" id="PTHR24321:SF8">
    <property type="entry name" value="ESTRADIOL 17-BETA-DEHYDROGENASE 8-RELATED"/>
    <property type="match status" value="1"/>
</dbReference>
<keyword evidence="8" id="KW-0560">Oxidoreductase</keyword>
<dbReference type="GO" id="GO:0008210">
    <property type="term" value="P:estrogen metabolic process"/>
    <property type="evidence" value="ECO:0007669"/>
    <property type="project" value="UniProtKB-ARBA"/>
</dbReference>
<dbReference type="AlphaFoldDB" id="A0A0K8RQS0"/>
<organism evidence="27">
    <name type="scientific">Ixodes ricinus</name>
    <name type="common">Common tick</name>
    <name type="synonym">Acarus ricinus</name>
    <dbReference type="NCBI Taxonomy" id="34613"/>
    <lineage>
        <taxon>Eukaryota</taxon>
        <taxon>Metazoa</taxon>
        <taxon>Ecdysozoa</taxon>
        <taxon>Arthropoda</taxon>
        <taxon>Chelicerata</taxon>
        <taxon>Arachnida</taxon>
        <taxon>Acari</taxon>
        <taxon>Parasitiformes</taxon>
        <taxon>Ixodida</taxon>
        <taxon>Ixodoidea</taxon>
        <taxon>Ixodidae</taxon>
        <taxon>Ixodinae</taxon>
        <taxon>Ixodes</taxon>
    </lineage>
</organism>
<evidence type="ECO:0000256" key="22">
    <source>
        <dbReference type="ARBA" id="ARBA00081419"/>
    </source>
</evidence>
<dbReference type="PANTHER" id="PTHR24321">
    <property type="entry name" value="DEHYDROGENASES, SHORT CHAIN"/>
    <property type="match status" value="1"/>
</dbReference>
<evidence type="ECO:0000256" key="26">
    <source>
        <dbReference type="SAM" id="MobiDB-lite"/>
    </source>
</evidence>
<evidence type="ECO:0000256" key="20">
    <source>
        <dbReference type="ARBA" id="ARBA00070911"/>
    </source>
</evidence>
<reference evidence="27" key="1">
    <citation type="submission" date="2012-12" db="EMBL/GenBank/DDBJ databases">
        <title>Identification and characterization of a phenylalanine ammonia-lyase gene family in Isatis indigotica Fort.</title>
        <authorList>
            <person name="Liu Q."/>
            <person name="Chen J."/>
            <person name="Zhou X."/>
            <person name="Di P."/>
            <person name="Xiao Y."/>
            <person name="Xuan H."/>
            <person name="Zhang L."/>
            <person name="Chen W."/>
        </authorList>
    </citation>
    <scope>NUCLEOTIDE SEQUENCE</scope>
    <source>
        <tissue evidence="27">Salivary gland</tissue>
    </source>
</reference>
<comment type="pathway">
    <text evidence="13">Steroid biosynthesis; estrogen biosynthesis.</text>
</comment>
<evidence type="ECO:0000256" key="17">
    <source>
        <dbReference type="ARBA" id="ARBA00052680"/>
    </source>
</evidence>